<keyword evidence="3 8" id="KW-0378">Hydrolase</keyword>
<dbReference type="PANTHER" id="PTHR22298">
    <property type="entry name" value="ENDO-1,4-BETA-GLUCANASE"/>
    <property type="match status" value="1"/>
</dbReference>
<evidence type="ECO:0000256" key="6">
    <source>
        <dbReference type="ARBA" id="ARBA00023295"/>
    </source>
</evidence>
<evidence type="ECO:0000256" key="5">
    <source>
        <dbReference type="ARBA" id="ARBA00023277"/>
    </source>
</evidence>
<evidence type="ECO:0000313" key="11">
    <source>
        <dbReference type="EMBL" id="MCD9641644.1"/>
    </source>
</evidence>
<dbReference type="InterPro" id="IPR012341">
    <property type="entry name" value="6hp_glycosidase-like_sf"/>
</dbReference>
<dbReference type="PROSITE" id="PS00698">
    <property type="entry name" value="GH9_3"/>
    <property type="match status" value="1"/>
</dbReference>
<dbReference type="EMBL" id="JACEIK010003415">
    <property type="protein sequence ID" value="MCD9641644.1"/>
    <property type="molecule type" value="Genomic_DNA"/>
</dbReference>
<accession>A0ABS8V4J7</accession>
<keyword evidence="4 9" id="KW-0136">Cellulose degradation</keyword>
<evidence type="ECO:0000313" key="12">
    <source>
        <dbReference type="Proteomes" id="UP000823775"/>
    </source>
</evidence>
<dbReference type="Proteomes" id="UP000823775">
    <property type="component" value="Unassembled WGS sequence"/>
</dbReference>
<evidence type="ECO:0000256" key="7">
    <source>
        <dbReference type="ARBA" id="ARBA00023326"/>
    </source>
</evidence>
<keyword evidence="6 8" id="KW-0326">Glycosidase</keyword>
<feature type="active site" evidence="8">
    <location>
        <position position="69"/>
    </location>
</feature>
<proteinExistence type="inferred from homology"/>
<dbReference type="Pfam" id="PF00759">
    <property type="entry name" value="Glyco_hydro_9"/>
    <property type="match status" value="1"/>
</dbReference>
<feature type="active site" evidence="8">
    <location>
        <position position="78"/>
    </location>
</feature>
<evidence type="ECO:0000256" key="8">
    <source>
        <dbReference type="PROSITE-ProRule" id="PRU10060"/>
    </source>
</evidence>
<comment type="caution">
    <text evidence="11">The sequence shown here is derived from an EMBL/GenBank/DDBJ whole genome shotgun (WGS) entry which is preliminary data.</text>
</comment>
<gene>
    <name evidence="11" type="primary">CEL3_2</name>
    <name evidence="11" type="ORF">HAX54_027959</name>
</gene>
<dbReference type="InterPro" id="IPR033126">
    <property type="entry name" value="Glyco_hydro_9_Asp/Glu_AS"/>
</dbReference>
<evidence type="ECO:0000256" key="1">
    <source>
        <dbReference type="ARBA" id="ARBA00000966"/>
    </source>
</evidence>
<organism evidence="11 12">
    <name type="scientific">Datura stramonium</name>
    <name type="common">Jimsonweed</name>
    <name type="synonym">Common thornapple</name>
    <dbReference type="NCBI Taxonomy" id="4076"/>
    <lineage>
        <taxon>Eukaryota</taxon>
        <taxon>Viridiplantae</taxon>
        <taxon>Streptophyta</taxon>
        <taxon>Embryophyta</taxon>
        <taxon>Tracheophyta</taxon>
        <taxon>Spermatophyta</taxon>
        <taxon>Magnoliopsida</taxon>
        <taxon>eudicotyledons</taxon>
        <taxon>Gunneridae</taxon>
        <taxon>Pentapetalae</taxon>
        <taxon>asterids</taxon>
        <taxon>lamiids</taxon>
        <taxon>Solanales</taxon>
        <taxon>Solanaceae</taxon>
        <taxon>Solanoideae</taxon>
        <taxon>Datureae</taxon>
        <taxon>Datura</taxon>
    </lineage>
</organism>
<evidence type="ECO:0000256" key="3">
    <source>
        <dbReference type="ARBA" id="ARBA00022801"/>
    </source>
</evidence>
<dbReference type="Gene3D" id="1.50.10.10">
    <property type="match status" value="1"/>
</dbReference>
<reference evidence="11 12" key="1">
    <citation type="journal article" date="2021" name="BMC Genomics">
        <title>Datura genome reveals duplications of psychoactive alkaloid biosynthetic genes and high mutation rate following tissue culture.</title>
        <authorList>
            <person name="Rajewski A."/>
            <person name="Carter-House D."/>
            <person name="Stajich J."/>
            <person name="Litt A."/>
        </authorList>
    </citation>
    <scope>NUCLEOTIDE SEQUENCE [LARGE SCALE GENOMIC DNA]</scope>
    <source>
        <strain evidence="11">AR-01</strain>
    </source>
</reference>
<evidence type="ECO:0000256" key="9">
    <source>
        <dbReference type="RuleBase" id="RU361166"/>
    </source>
</evidence>
<evidence type="ECO:0000256" key="2">
    <source>
        <dbReference type="ARBA" id="ARBA00007072"/>
    </source>
</evidence>
<keyword evidence="12" id="KW-1185">Reference proteome</keyword>
<dbReference type="SUPFAM" id="SSF48208">
    <property type="entry name" value="Six-hairpin glycosidases"/>
    <property type="match status" value="1"/>
</dbReference>
<dbReference type="InterPro" id="IPR001701">
    <property type="entry name" value="Glyco_hydro_9"/>
</dbReference>
<keyword evidence="7 8" id="KW-0624">Polysaccharide degradation</keyword>
<feature type="domain" description="Glycoside hydrolase family 9" evidence="10">
    <location>
        <begin position="1"/>
        <end position="87"/>
    </location>
</feature>
<dbReference type="InterPro" id="IPR008928">
    <property type="entry name" value="6-hairpin_glycosidase_sf"/>
</dbReference>
<evidence type="ECO:0000259" key="10">
    <source>
        <dbReference type="Pfam" id="PF00759"/>
    </source>
</evidence>
<sequence>MSYMVGYGKNYPRRVHHRGSSLPSLAMHPQSFGCDGGFQPFYYTANANPNILIGAVKLEVLIKSDFFPDERTDYSHSEPATYINAAIDGKPLFDKELVINGMGCGTPIVAIIRSWRSRTGSYGANTSHKIGYDRGQES</sequence>
<keyword evidence="5 8" id="KW-0119">Carbohydrate metabolism</keyword>
<comment type="catalytic activity">
    <reaction evidence="1 9">
        <text>Endohydrolysis of (1-&gt;4)-beta-D-glucosidic linkages in cellulose, lichenin and cereal beta-D-glucans.</text>
        <dbReference type="EC" id="3.2.1.4"/>
    </reaction>
</comment>
<evidence type="ECO:0000256" key="4">
    <source>
        <dbReference type="ARBA" id="ARBA00023001"/>
    </source>
</evidence>
<protein>
    <recommendedName>
        <fullName evidence="9">Endoglucanase</fullName>
        <ecNumber evidence="9">3.2.1.4</ecNumber>
    </recommendedName>
</protein>
<comment type="similarity">
    <text evidence="2 8 9">Belongs to the glycosyl hydrolase 9 (cellulase E) family.</text>
</comment>
<dbReference type="EC" id="3.2.1.4" evidence="9"/>
<name>A0ABS8V4J7_DATST</name>